<dbReference type="EMBL" id="JBEPMB010000001">
    <property type="protein sequence ID" value="MET3611792.1"/>
    <property type="molecule type" value="Genomic_DNA"/>
</dbReference>
<comment type="caution">
    <text evidence="1">The sequence shown here is derived from an EMBL/GenBank/DDBJ whole genome shotgun (WGS) entry which is preliminary data.</text>
</comment>
<accession>A0ABV2ITH8</accession>
<gene>
    <name evidence="1" type="ORF">ABID16_000097</name>
</gene>
<keyword evidence="2" id="KW-1185">Reference proteome</keyword>
<organism evidence="1 2">
    <name type="scientific">Rhizobium aquaticum</name>
    <dbReference type="NCBI Taxonomy" id="1549636"/>
    <lineage>
        <taxon>Bacteria</taxon>
        <taxon>Pseudomonadati</taxon>
        <taxon>Pseudomonadota</taxon>
        <taxon>Alphaproteobacteria</taxon>
        <taxon>Hyphomicrobiales</taxon>
        <taxon>Rhizobiaceae</taxon>
        <taxon>Rhizobium/Agrobacterium group</taxon>
        <taxon>Rhizobium</taxon>
    </lineage>
</organism>
<evidence type="ECO:0000313" key="2">
    <source>
        <dbReference type="Proteomes" id="UP001549047"/>
    </source>
</evidence>
<reference evidence="1 2" key="1">
    <citation type="submission" date="2024-06" db="EMBL/GenBank/DDBJ databases">
        <title>Genomic Encyclopedia of Type Strains, Phase IV (KMG-IV): sequencing the most valuable type-strain genomes for metagenomic binning, comparative biology and taxonomic classification.</title>
        <authorList>
            <person name="Goeker M."/>
        </authorList>
    </citation>
    <scope>NUCLEOTIDE SEQUENCE [LARGE SCALE GENOMIC DNA]</scope>
    <source>
        <strain evidence="1 2">DSM 29780</strain>
    </source>
</reference>
<proteinExistence type="predicted"/>
<dbReference type="Proteomes" id="UP001549047">
    <property type="component" value="Unassembled WGS sequence"/>
</dbReference>
<dbReference type="RefSeq" id="WP_354554072.1">
    <property type="nucleotide sequence ID" value="NZ_JBEPMB010000001.1"/>
</dbReference>
<sequence>MIFGQSLFDAVLERLAEEREEEADLTDAGDVPAGIRGLGAGFVGRPIGIPLPDGESRLHDAYFDFEDRSPSAGEPQTEPPFERLEARTFSRLTPQDVAEDLKLSEARSAEALHSLRRAFARQNHPDMVDEQWREQATLRMKIANLLIDEALKRLPSTSR</sequence>
<name>A0ABV2ITH8_9HYPH</name>
<protein>
    <recommendedName>
        <fullName evidence="3">J domain-containing protein</fullName>
    </recommendedName>
</protein>
<evidence type="ECO:0008006" key="3">
    <source>
        <dbReference type="Google" id="ProtNLM"/>
    </source>
</evidence>
<evidence type="ECO:0000313" key="1">
    <source>
        <dbReference type="EMBL" id="MET3611792.1"/>
    </source>
</evidence>